<dbReference type="EMBL" id="BAAAQT010000008">
    <property type="protein sequence ID" value="GAA2176521.1"/>
    <property type="molecule type" value="Genomic_DNA"/>
</dbReference>
<dbReference type="RefSeq" id="WP_344344956.1">
    <property type="nucleotide sequence ID" value="NZ_BAAAQT010000008.1"/>
</dbReference>
<protein>
    <submittedName>
        <fullName evidence="2">Uncharacterized protein</fullName>
    </submittedName>
</protein>
<evidence type="ECO:0000313" key="2">
    <source>
        <dbReference type="EMBL" id="GAA2176521.1"/>
    </source>
</evidence>
<gene>
    <name evidence="2" type="ORF">GCM10009846_30650</name>
</gene>
<sequence length="272" mass="27904">MAVEIPSAVEWARAVPRERLRLADLDAHLLRHDHDALRALGRRRLDDAGGGAGSGVGRGRAILLGLLALVALVAPAAGFAIAASDGRVILPGTAARPDVSDPVDAAVAFPVVALCFAIATLLPLASLIAWARRRRMRILSDLALPIVTLGLALLTIPVLVRRAGEGADATGALVATSLAAATSVAVLAALLLASRAAERTRDWFPAAGTPDVAKAAAAIALLPESARAGMVAERSDALAALVERGLLDAAARRRAEEAPLGSLVAIDRDRTA</sequence>
<keyword evidence="3" id="KW-1185">Reference proteome</keyword>
<accession>A0ABP5MUB9</accession>
<feature type="transmembrane region" description="Helical" evidence="1">
    <location>
        <begin position="107"/>
        <end position="130"/>
    </location>
</feature>
<evidence type="ECO:0000256" key="1">
    <source>
        <dbReference type="SAM" id="Phobius"/>
    </source>
</evidence>
<dbReference type="Proteomes" id="UP001501599">
    <property type="component" value="Unassembled WGS sequence"/>
</dbReference>
<feature type="transmembrane region" description="Helical" evidence="1">
    <location>
        <begin position="172"/>
        <end position="193"/>
    </location>
</feature>
<keyword evidence="1" id="KW-0472">Membrane</keyword>
<feature type="transmembrane region" description="Helical" evidence="1">
    <location>
        <begin position="142"/>
        <end position="160"/>
    </location>
</feature>
<proteinExistence type="predicted"/>
<name>A0ABP5MUB9_9MICO</name>
<keyword evidence="1" id="KW-1133">Transmembrane helix</keyword>
<feature type="transmembrane region" description="Helical" evidence="1">
    <location>
        <begin position="61"/>
        <end position="83"/>
    </location>
</feature>
<keyword evidence="1" id="KW-0812">Transmembrane</keyword>
<comment type="caution">
    <text evidence="2">The sequence shown here is derived from an EMBL/GenBank/DDBJ whole genome shotgun (WGS) entry which is preliminary data.</text>
</comment>
<evidence type="ECO:0000313" key="3">
    <source>
        <dbReference type="Proteomes" id="UP001501599"/>
    </source>
</evidence>
<reference evidence="3" key="1">
    <citation type="journal article" date="2019" name="Int. J. Syst. Evol. Microbiol.">
        <title>The Global Catalogue of Microorganisms (GCM) 10K type strain sequencing project: providing services to taxonomists for standard genome sequencing and annotation.</title>
        <authorList>
            <consortium name="The Broad Institute Genomics Platform"/>
            <consortium name="The Broad Institute Genome Sequencing Center for Infectious Disease"/>
            <person name="Wu L."/>
            <person name="Ma J."/>
        </authorList>
    </citation>
    <scope>NUCLEOTIDE SEQUENCE [LARGE SCALE GENOMIC DNA]</scope>
    <source>
        <strain evidence="3">JCM 16026</strain>
    </source>
</reference>
<organism evidence="2 3">
    <name type="scientific">Agrococcus versicolor</name>
    <dbReference type="NCBI Taxonomy" id="501482"/>
    <lineage>
        <taxon>Bacteria</taxon>
        <taxon>Bacillati</taxon>
        <taxon>Actinomycetota</taxon>
        <taxon>Actinomycetes</taxon>
        <taxon>Micrococcales</taxon>
        <taxon>Microbacteriaceae</taxon>
        <taxon>Agrococcus</taxon>
    </lineage>
</organism>